<evidence type="ECO:0000313" key="2">
    <source>
        <dbReference type="EMBL" id="TDD15051.1"/>
    </source>
</evidence>
<dbReference type="InterPro" id="IPR027417">
    <property type="entry name" value="P-loop_NTPase"/>
</dbReference>
<dbReference type="Gene3D" id="3.40.50.300">
    <property type="entry name" value="P-loop containing nucleotide triphosphate hydrolases"/>
    <property type="match status" value="1"/>
</dbReference>
<feature type="domain" description="HTH iclR-type" evidence="1">
    <location>
        <begin position="586"/>
        <end position="624"/>
    </location>
</feature>
<gene>
    <name evidence="2" type="ORF">E1294_35660</name>
</gene>
<dbReference type="Pfam" id="PF09339">
    <property type="entry name" value="HTH_IclR"/>
    <property type="match status" value="1"/>
</dbReference>
<dbReference type="InterPro" id="IPR005471">
    <property type="entry name" value="Tscrpt_reg_IclR_N"/>
</dbReference>
<organism evidence="2 3">
    <name type="scientific">Nonomuraea diastatica</name>
    <dbReference type="NCBI Taxonomy" id="1848329"/>
    <lineage>
        <taxon>Bacteria</taxon>
        <taxon>Bacillati</taxon>
        <taxon>Actinomycetota</taxon>
        <taxon>Actinomycetes</taxon>
        <taxon>Streptosporangiales</taxon>
        <taxon>Streptosporangiaceae</taxon>
        <taxon>Nonomuraea</taxon>
    </lineage>
</organism>
<dbReference type="GO" id="GO:0006355">
    <property type="term" value="P:regulation of DNA-templated transcription"/>
    <property type="evidence" value="ECO:0007669"/>
    <property type="project" value="InterPro"/>
</dbReference>
<dbReference type="EMBL" id="SMKP01000133">
    <property type="protein sequence ID" value="TDD15051.1"/>
    <property type="molecule type" value="Genomic_DNA"/>
</dbReference>
<name>A0A4R4WAA0_9ACTN</name>
<evidence type="ECO:0000259" key="1">
    <source>
        <dbReference type="Pfam" id="PF09339"/>
    </source>
</evidence>
<dbReference type="Proteomes" id="UP000294543">
    <property type="component" value="Unassembled WGS sequence"/>
</dbReference>
<dbReference type="GO" id="GO:0003677">
    <property type="term" value="F:DNA binding"/>
    <property type="evidence" value="ECO:0007669"/>
    <property type="project" value="InterPro"/>
</dbReference>
<comment type="caution">
    <text evidence="2">The sequence shown here is derived from an EMBL/GenBank/DDBJ whole genome shotgun (WGS) entry which is preliminary data.</text>
</comment>
<proteinExistence type="predicted"/>
<dbReference type="OrthoDB" id="3315716at2"/>
<dbReference type="SUPFAM" id="SSF52540">
    <property type="entry name" value="P-loop containing nucleoside triphosphate hydrolases"/>
    <property type="match status" value="1"/>
</dbReference>
<sequence length="643" mass="69845">MARRTTPDLQPEQEQDEQTEALAQAARAVARKAVHRYRHAVAPHATVAGVWGTGVVLHLADVPAWQVLAGEAAVYAAAATVRTLFPKTRGPLTPRWWQAGTTVWLPAAAELGAFGAMQSLYFAAAGLWTVPYVWRNRGYITRPELKRRALEAAQQAKALEAADPIVKRWNTKTAGKRGALPGSELTDREEFAHGGAEGVRYRVTLDGQTTEEAMEARKRICSDFGKAINFVHVEEPDGGEQNAAVVTALKRLAVEDAQLWTEPLLDLETGILPVGPFEDGAGDAALQVWEPGSGPLPCGIFGAMRTGKSSILKIAVAEFARTEGRIVLDYLDPQDGQSCPDLLDYVPHALGIDAIRQRLYDYQAEMAHRRKLLSQVEWTDEDGVKRRGVQSYDHPGVHGLPMLVIAIDEFHLVARHEDLATIVHDILAEGSKCGMTVWTLDQNVYVAGMGGGDVLALVTSGNIVVLRNSDRRIASATFGQRMVAYPHLIKLYFPGTRKKTKGCGYLLGATDRPVMMRARHIPKMSKVMRDVTPMKLTWADGTTPTAPAPAPPVQERVASDEQISFDAPVEVEALSPDDVAAAQQSMLSLLAETDEGLTGPELTVRSGLPLPVAFRVAASLVEQGQACMAGDRYVIADRKRVAS</sequence>
<reference evidence="2 3" key="1">
    <citation type="submission" date="2019-03" db="EMBL/GenBank/DDBJ databases">
        <title>Draft genome sequences of novel Actinobacteria.</title>
        <authorList>
            <person name="Sahin N."/>
            <person name="Ay H."/>
            <person name="Saygin H."/>
        </authorList>
    </citation>
    <scope>NUCLEOTIDE SEQUENCE [LARGE SCALE GENOMIC DNA]</scope>
    <source>
        <strain evidence="2 3">KC712</strain>
    </source>
</reference>
<dbReference type="RefSeq" id="WP_132515383.1">
    <property type="nucleotide sequence ID" value="NZ_SMKP01000133.1"/>
</dbReference>
<keyword evidence="3" id="KW-1185">Reference proteome</keyword>
<protein>
    <recommendedName>
        <fullName evidence="1">HTH iclR-type domain-containing protein</fullName>
    </recommendedName>
</protein>
<accession>A0A4R4WAA0</accession>
<dbReference type="AlphaFoldDB" id="A0A4R4WAA0"/>
<evidence type="ECO:0000313" key="3">
    <source>
        <dbReference type="Proteomes" id="UP000294543"/>
    </source>
</evidence>